<feature type="compositionally biased region" description="Basic and acidic residues" evidence="2">
    <location>
        <begin position="198"/>
        <end position="213"/>
    </location>
</feature>
<gene>
    <name evidence="4" type="primary">nudF</name>
    <name evidence="4" type="ORF">CKALI_05285</name>
</gene>
<accession>A0A6B8W301</accession>
<dbReference type="EMBL" id="CP046452">
    <property type="protein sequence ID" value="QGU01928.1"/>
    <property type="molecule type" value="Genomic_DNA"/>
</dbReference>
<dbReference type="CDD" id="cd24158">
    <property type="entry name" value="NUDIX_ADPRase_Rv1700"/>
    <property type="match status" value="1"/>
</dbReference>
<protein>
    <submittedName>
        <fullName evidence="4">ADP-ribose pyrophosphatase</fullName>
        <ecNumber evidence="4">3.6.1.13</ecNumber>
    </submittedName>
</protein>
<dbReference type="InterPro" id="IPR000086">
    <property type="entry name" value="NUDIX_hydrolase_dom"/>
</dbReference>
<dbReference type="GO" id="GO:0019693">
    <property type="term" value="P:ribose phosphate metabolic process"/>
    <property type="evidence" value="ECO:0007669"/>
    <property type="project" value="TreeGrafter"/>
</dbReference>
<keyword evidence="5" id="KW-1185">Reference proteome</keyword>
<dbReference type="Proteomes" id="UP000427071">
    <property type="component" value="Chromosome"/>
</dbReference>
<name>A0A6B8W301_9CORY</name>
<dbReference type="GO" id="GO:0006753">
    <property type="term" value="P:nucleoside phosphate metabolic process"/>
    <property type="evidence" value="ECO:0007669"/>
    <property type="project" value="TreeGrafter"/>
</dbReference>
<sequence length="213" mass="23781">MHNFEVRSSELLLDSPIIAVRRDAVVMPGGEVANREIVEHFGAVAIFAFDGEKIPLVRQYRHCVKQRLWELPAGILDVADEDPLECAKRELQEETGLAATNWSLIVDLVSSPGFCEESIRVFLATDLSEVERPEPEHEEADMQLEWFTLQEAVDMVLRGEIVNGIAIAAIMTGARLIESGNTGRSTDEPFELRPTSMAERRKAAGLHADMKRL</sequence>
<dbReference type="AlphaFoldDB" id="A0A6B8W301"/>
<keyword evidence="1 4" id="KW-0378">Hydrolase</keyword>
<dbReference type="PANTHER" id="PTHR11839">
    <property type="entry name" value="UDP/ADP-SUGAR PYROPHOSPHATASE"/>
    <property type="match status" value="1"/>
</dbReference>
<dbReference type="SUPFAM" id="SSF55811">
    <property type="entry name" value="Nudix"/>
    <property type="match status" value="1"/>
</dbReference>
<evidence type="ECO:0000256" key="1">
    <source>
        <dbReference type="ARBA" id="ARBA00022801"/>
    </source>
</evidence>
<feature type="region of interest" description="Disordered" evidence="2">
    <location>
        <begin position="179"/>
        <end position="213"/>
    </location>
</feature>
<organism evidence="4 5">
    <name type="scientific">Corynebacterium kalinowskii</name>
    <dbReference type="NCBI Taxonomy" id="2675216"/>
    <lineage>
        <taxon>Bacteria</taxon>
        <taxon>Bacillati</taxon>
        <taxon>Actinomycetota</taxon>
        <taxon>Actinomycetes</taxon>
        <taxon>Mycobacteriales</taxon>
        <taxon>Corynebacteriaceae</taxon>
        <taxon>Corynebacterium</taxon>
    </lineage>
</organism>
<dbReference type="RefSeq" id="WP_156192297.1">
    <property type="nucleotide sequence ID" value="NZ_CP046452.1"/>
</dbReference>
<reference evidence="5" key="1">
    <citation type="submission" date="2019-11" db="EMBL/GenBank/DDBJ databases">
        <title>Complete genome sequence of Corynebacterium kalinowskii 1959, a novel Corynebacterium species isolated from soil of a small paddock in Vilsendorf, Germany.</title>
        <authorList>
            <person name="Schaffert L."/>
            <person name="Ruwe M."/>
            <person name="Milse J."/>
            <person name="Hanuschka K."/>
            <person name="Ortseifen V."/>
            <person name="Droste J."/>
            <person name="Brandt D."/>
            <person name="Schlueter L."/>
            <person name="Kutter Y."/>
            <person name="Vinke S."/>
            <person name="Viehoefer P."/>
            <person name="Jacob L."/>
            <person name="Luebke N.-C."/>
            <person name="Schulte-Berndt E."/>
            <person name="Hain C."/>
            <person name="Linder M."/>
            <person name="Schmidt P."/>
            <person name="Wollenschlaeger L."/>
            <person name="Luttermann T."/>
            <person name="Thieme E."/>
            <person name="Hassa J."/>
            <person name="Haak M."/>
            <person name="Wittchen M."/>
            <person name="Mentz A."/>
            <person name="Persicke M."/>
            <person name="Busche T."/>
            <person name="Ruckert C."/>
        </authorList>
    </citation>
    <scope>NUCLEOTIDE SEQUENCE [LARGE SCALE GENOMIC DNA]</scope>
    <source>
        <strain evidence="5">1959</strain>
    </source>
</reference>
<proteinExistence type="predicted"/>
<dbReference type="KEGG" id="ckw:CKALI_05285"/>
<dbReference type="Gene3D" id="3.90.79.10">
    <property type="entry name" value="Nucleoside Triphosphate Pyrophosphohydrolase"/>
    <property type="match status" value="1"/>
</dbReference>
<dbReference type="GO" id="GO:0047631">
    <property type="term" value="F:ADP-ribose diphosphatase activity"/>
    <property type="evidence" value="ECO:0007669"/>
    <property type="project" value="UniProtKB-EC"/>
</dbReference>
<evidence type="ECO:0000313" key="4">
    <source>
        <dbReference type="EMBL" id="QGU01928.1"/>
    </source>
</evidence>
<dbReference type="EC" id="3.6.1.13" evidence="4"/>
<dbReference type="PROSITE" id="PS51462">
    <property type="entry name" value="NUDIX"/>
    <property type="match status" value="1"/>
</dbReference>
<evidence type="ECO:0000313" key="5">
    <source>
        <dbReference type="Proteomes" id="UP000427071"/>
    </source>
</evidence>
<dbReference type="Pfam" id="PF00293">
    <property type="entry name" value="NUDIX"/>
    <property type="match status" value="1"/>
</dbReference>
<dbReference type="InterPro" id="IPR015797">
    <property type="entry name" value="NUDIX_hydrolase-like_dom_sf"/>
</dbReference>
<dbReference type="GO" id="GO:0005829">
    <property type="term" value="C:cytosol"/>
    <property type="evidence" value="ECO:0007669"/>
    <property type="project" value="TreeGrafter"/>
</dbReference>
<dbReference type="PANTHER" id="PTHR11839:SF31">
    <property type="entry name" value="ADP-RIBOSE PYROPHOSPHATASE"/>
    <property type="match status" value="1"/>
</dbReference>
<evidence type="ECO:0000256" key="2">
    <source>
        <dbReference type="SAM" id="MobiDB-lite"/>
    </source>
</evidence>
<feature type="domain" description="Nudix hydrolase" evidence="3">
    <location>
        <begin position="39"/>
        <end position="169"/>
    </location>
</feature>
<evidence type="ECO:0000259" key="3">
    <source>
        <dbReference type="PROSITE" id="PS51462"/>
    </source>
</evidence>